<reference evidence="2" key="1">
    <citation type="journal article" date="2023" name="Nat. Plants">
        <title>Single-cell RNA sequencing provides a high-resolution roadmap for understanding the multicellular compartmentation of specialized metabolism.</title>
        <authorList>
            <person name="Sun S."/>
            <person name="Shen X."/>
            <person name="Li Y."/>
            <person name="Li Y."/>
            <person name="Wang S."/>
            <person name="Li R."/>
            <person name="Zhang H."/>
            <person name="Shen G."/>
            <person name="Guo B."/>
            <person name="Wei J."/>
            <person name="Xu J."/>
            <person name="St-Pierre B."/>
            <person name="Chen S."/>
            <person name="Sun C."/>
        </authorList>
    </citation>
    <scope>NUCLEOTIDE SEQUENCE [LARGE SCALE GENOMIC DNA]</scope>
</reference>
<dbReference type="Proteomes" id="UP001060085">
    <property type="component" value="Linkage Group LG02"/>
</dbReference>
<evidence type="ECO:0000313" key="2">
    <source>
        <dbReference type="Proteomes" id="UP001060085"/>
    </source>
</evidence>
<gene>
    <name evidence="1" type="ORF">M9H77_06959</name>
</gene>
<keyword evidence="2" id="KW-1185">Reference proteome</keyword>
<protein>
    <submittedName>
        <fullName evidence="1">Uncharacterized protein</fullName>
    </submittedName>
</protein>
<organism evidence="1 2">
    <name type="scientific">Catharanthus roseus</name>
    <name type="common">Madagascar periwinkle</name>
    <name type="synonym">Vinca rosea</name>
    <dbReference type="NCBI Taxonomy" id="4058"/>
    <lineage>
        <taxon>Eukaryota</taxon>
        <taxon>Viridiplantae</taxon>
        <taxon>Streptophyta</taxon>
        <taxon>Embryophyta</taxon>
        <taxon>Tracheophyta</taxon>
        <taxon>Spermatophyta</taxon>
        <taxon>Magnoliopsida</taxon>
        <taxon>eudicotyledons</taxon>
        <taxon>Gunneridae</taxon>
        <taxon>Pentapetalae</taxon>
        <taxon>asterids</taxon>
        <taxon>lamiids</taxon>
        <taxon>Gentianales</taxon>
        <taxon>Apocynaceae</taxon>
        <taxon>Rauvolfioideae</taxon>
        <taxon>Vinceae</taxon>
        <taxon>Catharanthinae</taxon>
        <taxon>Catharanthus</taxon>
    </lineage>
</organism>
<comment type="caution">
    <text evidence="1">The sequence shown here is derived from an EMBL/GenBank/DDBJ whole genome shotgun (WGS) entry which is preliminary data.</text>
</comment>
<accession>A0ACC0BTK6</accession>
<sequence>MSEILCRPLTPLDKAVTGCPSTQHVLSVTGPRLASPLRPLGDDSRMNLFIAKADDMNRTSQSPLDLKFCPITRAQRKKLKLQEDNDMIAYIEDAFKSKIKEFDGQGKPPKLFTMCSIFKEQSRKKHGVKIG</sequence>
<dbReference type="EMBL" id="CM044702">
    <property type="protein sequence ID" value="KAI5676009.1"/>
    <property type="molecule type" value="Genomic_DNA"/>
</dbReference>
<proteinExistence type="predicted"/>
<evidence type="ECO:0000313" key="1">
    <source>
        <dbReference type="EMBL" id="KAI5676009.1"/>
    </source>
</evidence>
<name>A0ACC0BTK6_CATRO</name>